<feature type="compositionally biased region" description="Low complexity" evidence="1">
    <location>
        <begin position="322"/>
        <end position="344"/>
    </location>
</feature>
<name>A0AAD6ITK7_DREDA</name>
<feature type="region of interest" description="Disordered" evidence="1">
    <location>
        <begin position="310"/>
        <end position="389"/>
    </location>
</feature>
<feature type="region of interest" description="Disordered" evidence="1">
    <location>
        <begin position="26"/>
        <end position="102"/>
    </location>
</feature>
<feature type="compositionally biased region" description="Polar residues" evidence="1">
    <location>
        <begin position="150"/>
        <end position="160"/>
    </location>
</feature>
<feature type="compositionally biased region" description="Low complexity" evidence="1">
    <location>
        <begin position="56"/>
        <end position="69"/>
    </location>
</feature>
<feature type="compositionally biased region" description="Basic and acidic residues" evidence="1">
    <location>
        <begin position="82"/>
        <end position="91"/>
    </location>
</feature>
<feature type="compositionally biased region" description="Low complexity" evidence="1">
    <location>
        <begin position="31"/>
        <end position="44"/>
    </location>
</feature>
<feature type="region of interest" description="Disordered" evidence="1">
    <location>
        <begin position="127"/>
        <end position="196"/>
    </location>
</feature>
<comment type="caution">
    <text evidence="2">The sequence shown here is derived from an EMBL/GenBank/DDBJ whole genome shotgun (WGS) entry which is preliminary data.</text>
</comment>
<evidence type="ECO:0000313" key="3">
    <source>
        <dbReference type="Proteomes" id="UP001221413"/>
    </source>
</evidence>
<organism evidence="2 3">
    <name type="scientific">Drechslerella dactyloides</name>
    <name type="common">Nematode-trapping fungus</name>
    <name type="synonym">Arthrobotrys dactyloides</name>
    <dbReference type="NCBI Taxonomy" id="74499"/>
    <lineage>
        <taxon>Eukaryota</taxon>
        <taxon>Fungi</taxon>
        <taxon>Dikarya</taxon>
        <taxon>Ascomycota</taxon>
        <taxon>Pezizomycotina</taxon>
        <taxon>Orbiliomycetes</taxon>
        <taxon>Orbiliales</taxon>
        <taxon>Orbiliaceae</taxon>
        <taxon>Drechslerella</taxon>
    </lineage>
</organism>
<evidence type="ECO:0000256" key="1">
    <source>
        <dbReference type="SAM" id="MobiDB-lite"/>
    </source>
</evidence>
<proteinExistence type="predicted"/>
<reference evidence="2" key="1">
    <citation type="submission" date="2023-01" db="EMBL/GenBank/DDBJ databases">
        <title>The chitinases involved in constricting ring structure development in the nematode-trapping fungus Drechslerella dactyloides.</title>
        <authorList>
            <person name="Wang R."/>
            <person name="Zhang L."/>
            <person name="Tang P."/>
            <person name="Li S."/>
            <person name="Liang L."/>
        </authorList>
    </citation>
    <scope>NUCLEOTIDE SEQUENCE</scope>
    <source>
        <strain evidence="2">YMF1.00031</strain>
    </source>
</reference>
<feature type="compositionally biased region" description="Polar residues" evidence="1">
    <location>
        <begin position="310"/>
        <end position="321"/>
    </location>
</feature>
<dbReference type="AlphaFoldDB" id="A0AAD6ITK7"/>
<dbReference type="Proteomes" id="UP001221413">
    <property type="component" value="Unassembled WGS sequence"/>
</dbReference>
<keyword evidence="3" id="KW-1185">Reference proteome</keyword>
<feature type="compositionally biased region" description="Low complexity" evidence="1">
    <location>
        <begin position="127"/>
        <end position="142"/>
    </location>
</feature>
<sequence>MQYPPAQVVDEFFGAEGFSDASNVECTEQRLSLSSTSKLTTPSPAGRNDAGQHNRPSPLSSLNPNNVNVHGQVSNPISVDAGEIKALETSKSRARPTSDQDTADEGLCELQAAILCLLLLVVNADPTDQPNSDDSSPSSTNNCQSEETRTPNQNPQSSKGFTAKYPLSTGNKRQLQRSKRTNGGDSDDDDDSDPPRKRVAVKLNVIKNMLEKLACPFAKEAAPLVAYSSAKQGLPRSEMVSAAINRLASGSNHHLDPAELVQLTTDLRSRTPTQFQEYIHSDLGINVNQIPFDDLLTNLEETVPWTFTPWNQSDAEQFSTEPRSSSRSSLPSGSGSSRPVSPRRPNQKWQDNNWPDSLPLYPEMEIDTSPNRATGVFNGDPSLGSSDSSYDQLEALSSEQFSDLIDFTPEFDLETRSIKEAAPSKENEKENQKEKKYLLRVARNPSARKRATSEASRHKRFYFNDMDEFKREFDAWMVRQFHEPAFCWNAWEFENPLRKERLPSQDELFDELEFVMDAYRSERAAFFLVPKGIEGVA</sequence>
<accession>A0AAD6ITK7</accession>
<gene>
    <name evidence="2" type="ORF">Dda_8289</name>
</gene>
<evidence type="ECO:0000313" key="2">
    <source>
        <dbReference type="EMBL" id="KAJ6257400.1"/>
    </source>
</evidence>
<protein>
    <submittedName>
        <fullName evidence="2">Uncharacterized protein</fullName>
    </submittedName>
</protein>
<dbReference type="EMBL" id="JAQGDS010000011">
    <property type="protein sequence ID" value="KAJ6257400.1"/>
    <property type="molecule type" value="Genomic_DNA"/>
</dbReference>